<sequence>MAFSSLLLQAQPSGSLQGLSNTISDLSQTIGVDLFEEDIDNVVFQTNEFLCNPDFIGTQGPFWWILQMSMALGALFSIIVGASMAYKMMVKGEAVDVFKILKVMGIALIMIFWYPPSMTGMGSGNGSILDALAYIPNCIGSYTHDLYEAEAVQVSEKYNELMPLLQKRDTMYQKASEVEAAESFVSHPTSMDIISEVTGGSAASIESSKEAMRAKKSSVFAGLIIGFDKIVMFLALVLYRVGWWATIFCQQILLGMLTIFGPIQWAFSVLPKWEGAWAKWLIRYLTVHFYGAMLYFVGFYVLLLFDIVISVQVENLTAITSSTGTINGYIQNAFLTCGYLLAASVVALRCLNLVPDLAAWMIPEGDTAFSTRNFGEGVASSVKSSAMSVMPRIH</sequence>
<dbReference type="GeneID" id="93536136"/>
<keyword evidence="1" id="KW-0812">Transmembrane</keyword>
<keyword evidence="1" id="KW-1133">Transmembrane helix</keyword>
<feature type="transmembrane region" description="Helical" evidence="1">
    <location>
        <begin position="219"/>
        <end position="239"/>
    </location>
</feature>
<dbReference type="EMBL" id="AEPD01000026">
    <property type="protein sequence ID" value="EFU30763.1"/>
    <property type="molecule type" value="Genomic_DNA"/>
</dbReference>
<dbReference type="STRING" id="873513.HMPREF6485_1332"/>
<feature type="transmembrane region" description="Helical" evidence="1">
    <location>
        <begin position="97"/>
        <end position="114"/>
    </location>
</feature>
<dbReference type="HOGENOM" id="CLU_841052_0_0_10"/>
<evidence type="ECO:0000256" key="1">
    <source>
        <dbReference type="SAM" id="Phobius"/>
    </source>
</evidence>
<comment type="caution">
    <text evidence="2">The sequence shown here is derived from an EMBL/GenBank/DDBJ whole genome shotgun (WGS) entry which is preliminary data.</text>
</comment>
<feature type="transmembrane region" description="Helical" evidence="1">
    <location>
        <begin position="62"/>
        <end position="85"/>
    </location>
</feature>
<dbReference type="eggNOG" id="ENOG502ZA72">
    <property type="taxonomic scope" value="Bacteria"/>
</dbReference>
<evidence type="ECO:0000313" key="3">
    <source>
        <dbReference type="Proteomes" id="UP000003112"/>
    </source>
</evidence>
<keyword evidence="3" id="KW-1185">Reference proteome</keyword>
<feature type="transmembrane region" description="Helical" evidence="1">
    <location>
        <begin position="287"/>
        <end position="309"/>
    </location>
</feature>
<feature type="transmembrane region" description="Helical" evidence="1">
    <location>
        <begin position="245"/>
        <end position="267"/>
    </location>
</feature>
<dbReference type="RefSeq" id="WP_004345372.1">
    <property type="nucleotide sequence ID" value="NZ_GL586311.1"/>
</dbReference>
<accession>E6K6T3</accession>
<evidence type="ECO:0000313" key="2">
    <source>
        <dbReference type="EMBL" id="EFU30763.1"/>
    </source>
</evidence>
<reference evidence="2 3" key="1">
    <citation type="submission" date="2010-10" db="EMBL/GenBank/DDBJ databases">
        <authorList>
            <person name="Muzny D."/>
            <person name="Qin X."/>
            <person name="Deng J."/>
            <person name="Jiang H."/>
            <person name="Liu Y."/>
            <person name="Qu J."/>
            <person name="Song X.-Z."/>
            <person name="Zhang L."/>
            <person name="Thornton R."/>
            <person name="Coyle M."/>
            <person name="Francisco L."/>
            <person name="Jackson L."/>
            <person name="Javaid M."/>
            <person name="Korchina V."/>
            <person name="Kovar C."/>
            <person name="Mata R."/>
            <person name="Mathew T."/>
            <person name="Ngo R."/>
            <person name="Nguyen L."/>
            <person name="Nguyen N."/>
            <person name="Okwuonu G."/>
            <person name="Ongeri F."/>
            <person name="Pham C."/>
            <person name="Simmons D."/>
            <person name="Wilczek-Boney K."/>
            <person name="Hale W."/>
            <person name="Jakkamsetti A."/>
            <person name="Pham P."/>
            <person name="Ruth R."/>
            <person name="San Lucas F."/>
            <person name="Warren J."/>
            <person name="Zhang J."/>
            <person name="Zhao Z."/>
            <person name="Zhou C."/>
            <person name="Zhu D."/>
            <person name="Lee S."/>
            <person name="Bess C."/>
            <person name="Blankenburg K."/>
            <person name="Forbes L."/>
            <person name="Fu Q."/>
            <person name="Gubbala S."/>
            <person name="Hirani K."/>
            <person name="Jayaseelan J.C."/>
            <person name="Lara F."/>
            <person name="Munidasa M."/>
            <person name="Palculict T."/>
            <person name="Patil S."/>
            <person name="Pu L.-L."/>
            <person name="Saada N."/>
            <person name="Tang L."/>
            <person name="Weissenberger G."/>
            <person name="Zhu Y."/>
            <person name="Hemphill L."/>
            <person name="Shang Y."/>
            <person name="Youmans B."/>
            <person name="Ayvaz T."/>
            <person name="Ross M."/>
            <person name="Santibanez J."/>
            <person name="Aqrawi P."/>
            <person name="Gross S."/>
            <person name="Joshi V."/>
            <person name="Fowler G."/>
            <person name="Nazareth L."/>
            <person name="Reid J."/>
            <person name="Worley K."/>
            <person name="Petrosino J."/>
            <person name="Highlander S."/>
            <person name="Gibbs R."/>
        </authorList>
    </citation>
    <scope>NUCLEOTIDE SEQUENCE [LARGE SCALE GENOMIC DNA]</scope>
    <source>
        <strain evidence="2 3">ATCC 33574</strain>
    </source>
</reference>
<dbReference type="Proteomes" id="UP000003112">
    <property type="component" value="Unassembled WGS sequence"/>
</dbReference>
<keyword evidence="1" id="KW-0472">Membrane</keyword>
<gene>
    <name evidence="2" type="ORF">HMPREF6485_1332</name>
</gene>
<evidence type="ECO:0008006" key="4">
    <source>
        <dbReference type="Google" id="ProtNLM"/>
    </source>
</evidence>
<proteinExistence type="predicted"/>
<name>E6K6T3_9BACT</name>
<dbReference type="AlphaFoldDB" id="E6K6T3"/>
<protein>
    <recommendedName>
        <fullName evidence="4">Conjugative transposon TraJ protein</fullName>
    </recommendedName>
</protein>
<organism evidence="2 3">
    <name type="scientific">Segatella buccae ATCC 33574</name>
    <dbReference type="NCBI Taxonomy" id="873513"/>
    <lineage>
        <taxon>Bacteria</taxon>
        <taxon>Pseudomonadati</taxon>
        <taxon>Bacteroidota</taxon>
        <taxon>Bacteroidia</taxon>
        <taxon>Bacteroidales</taxon>
        <taxon>Prevotellaceae</taxon>
        <taxon>Segatella</taxon>
    </lineage>
</organism>